<protein>
    <recommendedName>
        <fullName evidence="4">Secreted protein</fullName>
    </recommendedName>
</protein>
<dbReference type="eggNOG" id="ENOG5032KNG">
    <property type="taxonomic scope" value="Bacteria"/>
</dbReference>
<dbReference type="EMBL" id="HG916852">
    <property type="protein sequence ID" value="CDM58634.1"/>
    <property type="molecule type" value="Genomic_DNA"/>
</dbReference>
<keyword evidence="3" id="KW-1185">Reference proteome</keyword>
<evidence type="ECO:0008006" key="4">
    <source>
        <dbReference type="Google" id="ProtNLM"/>
    </source>
</evidence>
<evidence type="ECO:0000256" key="1">
    <source>
        <dbReference type="SAM" id="SignalP"/>
    </source>
</evidence>
<dbReference type="PATRIC" id="fig|348824.6.peg.3215"/>
<keyword evidence="1" id="KW-0732">Signal</keyword>
<organism evidence="2 3">
    <name type="scientific">Rhizobium favelukesii</name>
    <dbReference type="NCBI Taxonomy" id="348824"/>
    <lineage>
        <taxon>Bacteria</taxon>
        <taxon>Pseudomonadati</taxon>
        <taxon>Pseudomonadota</taxon>
        <taxon>Alphaproteobacteria</taxon>
        <taxon>Hyphomicrobiales</taxon>
        <taxon>Rhizobiaceae</taxon>
        <taxon>Rhizobium/Agrobacterium group</taxon>
        <taxon>Rhizobium</taxon>
    </lineage>
</organism>
<dbReference type="AlphaFoldDB" id="W6RCP8"/>
<proteinExistence type="predicted"/>
<name>W6RCP8_9HYPH</name>
<feature type="signal peptide" evidence="1">
    <location>
        <begin position="1"/>
        <end position="38"/>
    </location>
</feature>
<dbReference type="KEGG" id="rhl:LPU83_2983"/>
<evidence type="ECO:0000313" key="3">
    <source>
        <dbReference type="Proteomes" id="UP000019443"/>
    </source>
</evidence>
<feature type="chain" id="PRO_5004882354" description="Secreted protein" evidence="1">
    <location>
        <begin position="39"/>
        <end position="96"/>
    </location>
</feature>
<reference evidence="2" key="1">
    <citation type="submission" date="2013-11" db="EMBL/GenBank/DDBJ databases">
        <title>Draft genome sequence of the broad-host-range Rhizobium sp. LPU83 strain, a member of the low-genetic diversity Oregon-like Rhizobium sp. group.</title>
        <authorList>
            <person name="Wibberg D."/>
            <person name="Puehler A."/>
            <person name="Schlueter A."/>
        </authorList>
    </citation>
    <scope>NUCLEOTIDE SEQUENCE [LARGE SCALE GENOMIC DNA]</scope>
    <source>
        <strain evidence="2">LPU83</strain>
    </source>
</reference>
<accession>W6RCP8</accession>
<evidence type="ECO:0000313" key="2">
    <source>
        <dbReference type="EMBL" id="CDM58634.1"/>
    </source>
</evidence>
<sequence>MRFARLGLETTMSLCGYTRRCAFAAAAVLLLLANSAMADEQAVAESMADFMKGHPDCMEFSDQCSTCAVVDGKAACSTPTIACIKKPYVCTRRAGH</sequence>
<dbReference type="Proteomes" id="UP000019443">
    <property type="component" value="Chromosome"/>
</dbReference>
<gene>
    <name evidence="2" type="ORF">LPU83_2983</name>
</gene>
<dbReference type="HOGENOM" id="CLU_191438_0_0_5"/>